<dbReference type="AlphaFoldDB" id="A0A8X7ZQ14"/>
<dbReference type="PANTHER" id="PTHR31419:SF8">
    <property type="entry name" value="PROTEIN PIN-LIKES 2-LIKE"/>
    <property type="match status" value="1"/>
</dbReference>
<organism evidence="6 7">
    <name type="scientific">Populus tomentosa</name>
    <name type="common">Chinese white poplar</name>
    <dbReference type="NCBI Taxonomy" id="118781"/>
    <lineage>
        <taxon>Eukaryota</taxon>
        <taxon>Viridiplantae</taxon>
        <taxon>Streptophyta</taxon>
        <taxon>Embryophyta</taxon>
        <taxon>Tracheophyta</taxon>
        <taxon>Spermatophyta</taxon>
        <taxon>Magnoliopsida</taxon>
        <taxon>eudicotyledons</taxon>
        <taxon>Gunneridae</taxon>
        <taxon>Pentapetalae</taxon>
        <taxon>rosids</taxon>
        <taxon>fabids</taxon>
        <taxon>Malpighiales</taxon>
        <taxon>Salicaceae</taxon>
        <taxon>Saliceae</taxon>
        <taxon>Populus</taxon>
    </lineage>
</organism>
<accession>A0A8X7ZQ14</accession>
<proteinExistence type="predicted"/>
<dbReference type="InterPro" id="IPR004776">
    <property type="entry name" value="Mem_transp_PIN-like"/>
</dbReference>
<reference evidence="6" key="1">
    <citation type="journal article" date="2020" name="bioRxiv">
        <title>Hybrid origin of Populus tomentosa Carr. identified through genome sequencing and phylogenomic analysis.</title>
        <authorList>
            <person name="An X."/>
            <person name="Gao K."/>
            <person name="Chen Z."/>
            <person name="Li J."/>
            <person name="Yang X."/>
            <person name="Yang X."/>
            <person name="Zhou J."/>
            <person name="Guo T."/>
            <person name="Zhao T."/>
            <person name="Huang S."/>
            <person name="Miao D."/>
            <person name="Khan W.U."/>
            <person name="Rao P."/>
            <person name="Ye M."/>
            <person name="Lei B."/>
            <person name="Liao W."/>
            <person name="Wang J."/>
            <person name="Ji L."/>
            <person name="Li Y."/>
            <person name="Guo B."/>
            <person name="Mustafa N.S."/>
            <person name="Li S."/>
            <person name="Yun Q."/>
            <person name="Keller S.R."/>
            <person name="Mao J."/>
            <person name="Zhang R."/>
            <person name="Strauss S.H."/>
        </authorList>
    </citation>
    <scope>NUCLEOTIDE SEQUENCE</scope>
    <source>
        <strain evidence="6">GM15</strain>
        <tissue evidence="6">Leaf</tissue>
    </source>
</reference>
<sequence length="144" mass="16464">MLFSYSLLFPIEQSAEYSHKNKKMAMLEYQITIMLFRTLKYIGKCYNWLHIGCLAVILCRPPRALVRFTITTTAFGNTGNIPLAVVASVCHSSDAPLGPDCYGNGIAYVYFSQWVYVILVCTLVYRMMEPPLEQYEIVDEEVEI</sequence>
<keyword evidence="2" id="KW-0812">Transmembrane</keyword>
<comment type="caution">
    <text evidence="6">The sequence shown here is derived from an EMBL/GenBank/DDBJ whole genome shotgun (WGS) entry which is preliminary data.</text>
</comment>
<evidence type="ECO:0008006" key="8">
    <source>
        <dbReference type="Google" id="ProtNLM"/>
    </source>
</evidence>
<dbReference type="OrthoDB" id="191139at2759"/>
<evidence type="ECO:0000256" key="4">
    <source>
        <dbReference type="ARBA" id="ARBA00023136"/>
    </source>
</evidence>
<evidence type="ECO:0000256" key="5">
    <source>
        <dbReference type="ARBA" id="ARBA00023294"/>
    </source>
</evidence>
<dbReference type="GO" id="GO:0080162">
    <property type="term" value="P:endoplasmic reticulum to cytosol auxin transport"/>
    <property type="evidence" value="ECO:0007669"/>
    <property type="project" value="InterPro"/>
</dbReference>
<gene>
    <name evidence="6" type="ORF">POTOM_020803</name>
</gene>
<keyword evidence="5" id="KW-0927">Auxin signaling pathway</keyword>
<evidence type="ECO:0000256" key="1">
    <source>
        <dbReference type="ARBA" id="ARBA00004141"/>
    </source>
</evidence>
<dbReference type="Pfam" id="PF03547">
    <property type="entry name" value="Mem_trans"/>
    <property type="match status" value="1"/>
</dbReference>
<dbReference type="PANTHER" id="PTHR31419">
    <property type="entry name" value="PROTEIN PIN-LIKES 2"/>
    <property type="match status" value="1"/>
</dbReference>
<evidence type="ECO:0000313" key="7">
    <source>
        <dbReference type="Proteomes" id="UP000886885"/>
    </source>
</evidence>
<keyword evidence="3" id="KW-1133">Transmembrane helix</keyword>
<evidence type="ECO:0000313" key="6">
    <source>
        <dbReference type="EMBL" id="KAG6773521.1"/>
    </source>
</evidence>
<dbReference type="GO" id="GO:0009734">
    <property type="term" value="P:auxin-activated signaling pathway"/>
    <property type="evidence" value="ECO:0007669"/>
    <property type="project" value="UniProtKB-KW"/>
</dbReference>
<evidence type="ECO:0000256" key="2">
    <source>
        <dbReference type="ARBA" id="ARBA00022692"/>
    </source>
</evidence>
<dbReference type="InterPro" id="IPR039305">
    <property type="entry name" value="PILS2/6"/>
</dbReference>
<dbReference type="EMBL" id="JAAWWB010000010">
    <property type="protein sequence ID" value="KAG6773521.1"/>
    <property type="molecule type" value="Genomic_DNA"/>
</dbReference>
<keyword evidence="4" id="KW-0472">Membrane</keyword>
<dbReference type="Proteomes" id="UP000886885">
    <property type="component" value="Chromosome 5D"/>
</dbReference>
<evidence type="ECO:0000256" key="3">
    <source>
        <dbReference type="ARBA" id="ARBA00022989"/>
    </source>
</evidence>
<keyword evidence="7" id="KW-1185">Reference proteome</keyword>
<protein>
    <recommendedName>
        <fullName evidence="8">Auxin efflux carrier family protein</fullName>
    </recommendedName>
</protein>
<dbReference type="GO" id="GO:0016020">
    <property type="term" value="C:membrane"/>
    <property type="evidence" value="ECO:0007669"/>
    <property type="project" value="UniProtKB-SubCell"/>
</dbReference>
<name>A0A8X7ZQ14_POPTO</name>
<comment type="subcellular location">
    <subcellularLocation>
        <location evidence="1">Membrane</location>
        <topology evidence="1">Multi-pass membrane protein</topology>
    </subcellularLocation>
</comment>